<feature type="domain" description="SWIM-type" evidence="6">
    <location>
        <begin position="430"/>
        <end position="462"/>
    </location>
</feature>
<reference evidence="7 8" key="1">
    <citation type="submission" date="2020-04" db="EMBL/GenBank/DDBJ databases">
        <title>Plant Genome Project.</title>
        <authorList>
            <person name="Zhang R.-G."/>
        </authorList>
    </citation>
    <scope>NUCLEOTIDE SEQUENCE [LARGE SCALE GENOMIC DNA]</scope>
    <source>
        <strain evidence="7">YNK0</strain>
        <tissue evidence="7">Leaf</tissue>
    </source>
</reference>
<gene>
    <name evidence="7" type="ORF">HHK36_025918</name>
</gene>
<evidence type="ECO:0000256" key="3">
    <source>
        <dbReference type="ARBA" id="ARBA00022833"/>
    </source>
</evidence>
<dbReference type="Proteomes" id="UP000655225">
    <property type="component" value="Unassembled WGS sequence"/>
</dbReference>
<dbReference type="EMBL" id="JABCRI010000019">
    <property type="protein sequence ID" value="KAF8389225.1"/>
    <property type="molecule type" value="Genomic_DNA"/>
</dbReference>
<evidence type="ECO:0000256" key="1">
    <source>
        <dbReference type="ARBA" id="ARBA00022723"/>
    </source>
</evidence>
<sequence length="516" mass="59010">MDVTSTADVLQMFELYQRVNDIHIFLKASDIGDIGDDVMFDEMYALSDDDYEWRVGTDNGSDGACEMVASDLDGEEQESNDGLSDYQSNDDCDLISNSDSDDEEFREALRDYVIQEGFEIVKDKNEKTRVTVHCSAEGCLWRIHASPLPDGVTFKIKTFQFEHTCVRGTKNTNATSTWIAKKLAKRLRANPDMKIDGIRSEIRETYEIEPSNMQLYRARVKARDEIEATMTNHMVRLPIYAEMVRETNSDSLVKIQYDRISLSVNPTFKRIRWVPSKGPYGGVLLAAIALDGNNGLFPVAFAVVEGETKESWSFFLYYLRTINGTTTHQRPLCFMTDRQKGVVEAINEITPEATHRRDKKEGYEWLMEIPMHSWSRHAFDPGYEKACAWESLVTPKIRRKLDAIKHDSRMGVVVFAGNEEYEVIEGFTTFVVNLHDKSCICQAWEISGLPCKHAVACIQRKRANLEEYCDEYYSKETYLRAHGGIVHPIPDESMWPPRNHDPVEPPSLLHLPGRPK</sequence>
<comment type="caution">
    <text evidence="7">The sequence shown here is derived from an EMBL/GenBank/DDBJ whole genome shotgun (WGS) entry which is preliminary data.</text>
</comment>
<dbReference type="PANTHER" id="PTHR31973:SF187">
    <property type="entry name" value="MUTATOR TRANSPOSASE MUDRA PROTEIN"/>
    <property type="match status" value="1"/>
</dbReference>
<keyword evidence="1" id="KW-0479">Metal-binding</keyword>
<dbReference type="Pfam" id="PF04434">
    <property type="entry name" value="SWIM"/>
    <property type="match status" value="1"/>
</dbReference>
<dbReference type="OrthoDB" id="1918246at2759"/>
<keyword evidence="2 4" id="KW-0863">Zinc-finger</keyword>
<dbReference type="InterPro" id="IPR007527">
    <property type="entry name" value="Znf_SWIM"/>
</dbReference>
<dbReference type="Pfam" id="PF10551">
    <property type="entry name" value="MULE"/>
    <property type="match status" value="1"/>
</dbReference>
<dbReference type="Pfam" id="PF03108">
    <property type="entry name" value="DBD_Tnp_Mut"/>
    <property type="match status" value="1"/>
</dbReference>
<evidence type="ECO:0000313" key="7">
    <source>
        <dbReference type="EMBL" id="KAF8389225.1"/>
    </source>
</evidence>
<evidence type="ECO:0000313" key="8">
    <source>
        <dbReference type="Proteomes" id="UP000655225"/>
    </source>
</evidence>
<keyword evidence="3" id="KW-0862">Zinc</keyword>
<feature type="region of interest" description="Disordered" evidence="5">
    <location>
        <begin position="496"/>
        <end position="516"/>
    </location>
</feature>
<dbReference type="GO" id="GO:0008270">
    <property type="term" value="F:zinc ion binding"/>
    <property type="evidence" value="ECO:0007669"/>
    <property type="project" value="UniProtKB-KW"/>
</dbReference>
<name>A0A834YJM9_TETSI</name>
<proteinExistence type="predicted"/>
<feature type="compositionally biased region" description="Acidic residues" evidence="5">
    <location>
        <begin position="88"/>
        <end position="101"/>
    </location>
</feature>
<dbReference type="PANTHER" id="PTHR31973">
    <property type="entry name" value="POLYPROTEIN, PUTATIVE-RELATED"/>
    <property type="match status" value="1"/>
</dbReference>
<evidence type="ECO:0000256" key="2">
    <source>
        <dbReference type="ARBA" id="ARBA00022771"/>
    </source>
</evidence>
<keyword evidence="8" id="KW-1185">Reference proteome</keyword>
<accession>A0A834YJM9</accession>
<evidence type="ECO:0000256" key="5">
    <source>
        <dbReference type="SAM" id="MobiDB-lite"/>
    </source>
</evidence>
<dbReference type="InterPro" id="IPR018289">
    <property type="entry name" value="MULE_transposase_dom"/>
</dbReference>
<dbReference type="OMA" id="FECSHIS"/>
<dbReference type="PROSITE" id="PS50966">
    <property type="entry name" value="ZF_SWIM"/>
    <property type="match status" value="1"/>
</dbReference>
<dbReference type="SMART" id="SM00575">
    <property type="entry name" value="ZnF_PMZ"/>
    <property type="match status" value="1"/>
</dbReference>
<organism evidence="7 8">
    <name type="scientific">Tetracentron sinense</name>
    <name type="common">Spur-leaf</name>
    <dbReference type="NCBI Taxonomy" id="13715"/>
    <lineage>
        <taxon>Eukaryota</taxon>
        <taxon>Viridiplantae</taxon>
        <taxon>Streptophyta</taxon>
        <taxon>Embryophyta</taxon>
        <taxon>Tracheophyta</taxon>
        <taxon>Spermatophyta</taxon>
        <taxon>Magnoliopsida</taxon>
        <taxon>Trochodendrales</taxon>
        <taxon>Trochodendraceae</taxon>
        <taxon>Tetracentron</taxon>
    </lineage>
</organism>
<evidence type="ECO:0000259" key="6">
    <source>
        <dbReference type="PROSITE" id="PS50966"/>
    </source>
</evidence>
<protein>
    <recommendedName>
        <fullName evidence="6">SWIM-type domain-containing protein</fullName>
    </recommendedName>
</protein>
<dbReference type="InterPro" id="IPR006564">
    <property type="entry name" value="Znf_PMZ"/>
</dbReference>
<dbReference type="AlphaFoldDB" id="A0A834YJM9"/>
<feature type="region of interest" description="Disordered" evidence="5">
    <location>
        <begin position="73"/>
        <end position="101"/>
    </location>
</feature>
<evidence type="ECO:0000256" key="4">
    <source>
        <dbReference type="PROSITE-ProRule" id="PRU00325"/>
    </source>
</evidence>
<dbReference type="InterPro" id="IPR004332">
    <property type="entry name" value="Transposase_MuDR"/>
</dbReference>